<dbReference type="EMBL" id="UZVY01000001">
    <property type="protein sequence ID" value="VDR41688.1"/>
    <property type="molecule type" value="Genomic_DNA"/>
</dbReference>
<dbReference type="Proteomes" id="UP000280036">
    <property type="component" value="Unassembled WGS sequence"/>
</dbReference>
<organism evidence="2 3">
    <name type="scientific">Mycoplasmopsis caviae</name>
    <dbReference type="NCBI Taxonomy" id="55603"/>
    <lineage>
        <taxon>Bacteria</taxon>
        <taxon>Bacillati</taxon>
        <taxon>Mycoplasmatota</taxon>
        <taxon>Mycoplasmoidales</taxon>
        <taxon>Metamycoplasmataceae</taxon>
        <taxon>Mycoplasmopsis</taxon>
    </lineage>
</organism>
<evidence type="ECO:0000313" key="2">
    <source>
        <dbReference type="EMBL" id="VDR41688.1"/>
    </source>
</evidence>
<evidence type="ECO:0000256" key="1">
    <source>
        <dbReference type="SAM" id="Phobius"/>
    </source>
</evidence>
<protein>
    <submittedName>
        <fullName evidence="2">Uncharacterized protein</fullName>
    </submittedName>
</protein>
<accession>A0A3P8KLR2</accession>
<keyword evidence="1" id="KW-0472">Membrane</keyword>
<reference evidence="2 3" key="1">
    <citation type="submission" date="2018-12" db="EMBL/GenBank/DDBJ databases">
        <authorList>
            <consortium name="Pathogen Informatics"/>
        </authorList>
    </citation>
    <scope>NUCLEOTIDE SEQUENCE [LARGE SCALE GENOMIC DNA]</scope>
    <source>
        <strain evidence="2 3">NCTC10126</strain>
    </source>
</reference>
<gene>
    <name evidence="2" type="ORF">NCTC10126_00167</name>
</gene>
<evidence type="ECO:0000313" key="3">
    <source>
        <dbReference type="Proteomes" id="UP000280036"/>
    </source>
</evidence>
<dbReference type="AlphaFoldDB" id="A0A3P8KLR2"/>
<feature type="transmembrane region" description="Helical" evidence="1">
    <location>
        <begin position="12"/>
        <end position="34"/>
    </location>
</feature>
<keyword evidence="1" id="KW-1133">Transmembrane helix</keyword>
<proteinExistence type="predicted"/>
<name>A0A3P8KLR2_9BACT</name>
<keyword evidence="1" id="KW-0812">Transmembrane</keyword>
<sequence>MSGNAPTRPQAGIINLFNLKDFFFILIYSLSLIINFKFNVNTIIHTDNKNDRKYLLPAYVCVQNLILIYIKKPKRPIKQPFW</sequence>